<sequence length="81" mass="9374">MTISLRIVVSSRIRGTKVEGDIDDVIDFEVSIYNLKQNIEEDEYDISPELLRLIEQEKNTMSYQETLKVTNLGIPEEVKEV</sequence>
<proteinExistence type="predicted"/>
<reference evidence="2 3" key="1">
    <citation type="submission" date="2019-08" db="EMBL/GenBank/DDBJ databases">
        <title>Draft genome sequences of two oriental melons (Cucumis melo L. var makuwa).</title>
        <authorList>
            <person name="Kwon S.-Y."/>
        </authorList>
    </citation>
    <scope>NUCLEOTIDE SEQUENCE [LARGE SCALE GENOMIC DNA]</scope>
    <source>
        <strain evidence="3">cv. SW 3</strain>
        <tissue evidence="2">Leaf</tissue>
    </source>
</reference>
<comment type="caution">
    <text evidence="2">The sequence shown here is derived from an EMBL/GenBank/DDBJ whole genome shotgun (WGS) entry which is preliminary data.</text>
</comment>
<accession>A0A5A7U3H4</accession>
<dbReference type="AlphaFoldDB" id="A0A5A7U3H4"/>
<dbReference type="EMBL" id="SSTE01011858">
    <property type="protein sequence ID" value="KAA0050392.1"/>
    <property type="molecule type" value="Genomic_DNA"/>
</dbReference>
<dbReference type="OrthoDB" id="5976606at2759"/>
<evidence type="ECO:0000313" key="2">
    <source>
        <dbReference type="EMBL" id="KAA0050392.1"/>
    </source>
</evidence>
<evidence type="ECO:0000313" key="3">
    <source>
        <dbReference type="Proteomes" id="UP000321393"/>
    </source>
</evidence>
<organism evidence="2 3">
    <name type="scientific">Cucumis melo var. makuwa</name>
    <name type="common">Oriental melon</name>
    <dbReference type="NCBI Taxonomy" id="1194695"/>
    <lineage>
        <taxon>Eukaryota</taxon>
        <taxon>Viridiplantae</taxon>
        <taxon>Streptophyta</taxon>
        <taxon>Embryophyta</taxon>
        <taxon>Tracheophyta</taxon>
        <taxon>Spermatophyta</taxon>
        <taxon>Magnoliopsida</taxon>
        <taxon>eudicotyledons</taxon>
        <taxon>Gunneridae</taxon>
        <taxon>Pentapetalae</taxon>
        <taxon>rosids</taxon>
        <taxon>fabids</taxon>
        <taxon>Cucurbitales</taxon>
        <taxon>Cucurbitaceae</taxon>
        <taxon>Benincaseae</taxon>
        <taxon>Cucumis</taxon>
    </lineage>
</organism>
<dbReference type="EMBL" id="SSTE01012087">
    <property type="protein sequence ID" value="KAA0049665.1"/>
    <property type="molecule type" value="Genomic_DNA"/>
</dbReference>
<protein>
    <submittedName>
        <fullName evidence="2">Uncharacterized protein</fullName>
    </submittedName>
</protein>
<name>A0A5A7U3H4_CUCMM</name>
<dbReference type="Proteomes" id="UP000321393">
    <property type="component" value="Unassembled WGS sequence"/>
</dbReference>
<gene>
    <name evidence="2" type="ORF">E6C27_scaffold1166G00020</name>
    <name evidence="1" type="ORF">E6C27_scaffold7768G00010</name>
</gene>
<evidence type="ECO:0000313" key="1">
    <source>
        <dbReference type="EMBL" id="KAA0049665.1"/>
    </source>
</evidence>